<sequence length="1021" mass="109081">MRAVTEVRAAPHPAGGRIDLRWRNPPAREFATGRPFAGITVVRRERTFPLAPEDGDQVYLGPVVSAVSDTGARPLTTHYYTVFTLTSDDPPEATADEGSRAAAFATAAYGLGDALYRMLPAVHRRFDLPLTAADVAHAPAIAAALKQLPTGLRDRGQLYRFLSVAGSALDLVRSLAEGLADLHDPDRARPEFLAPLAQMIGWELDRTAPVSVRRSEITAAPYLYRGVGTVPNLRAIVNRYTRWYVQVAEMAQSIARSNTPPHFPVFAVAAGAQGWRGADDAGPVLGFGEQAIATGRRDGPAVLIGDRCGPFALRPGMRITVTADDRTPTTVVFAAADFRDIARATAEEVADVLDRNLSETTVSSDSSGKLVITSNTAGAGSAVRVESSLADLVTLEGAPGGRLSVFGSQRPRLCYETTEVPGGPGTIRMKTYRKGCWGEAGDVPTGSTAAGGPSGVELPGTEQRLFLVWVDQPGTKHSRLRYVQGTAQDPEAASLRTGHAEPFALTPGSRLVVRIGRCRAGVRFTRLDLTDPENVSAAELAEVLSHRLPGVEVTVLPDRTVRLATPETGGDQRLEIELDSSDAAAALGFGAGNAVATGTWGDGARWSAPRDVPVAALGRVAEPFAVVEDLHRVRLFWSAHDGTRWTIRTVRWEDGTWAGHEVVAEGGGGNREPAAVTVSGAGGDTLWVFWSKRQGTGTEDDVWTLMSRPLDLASGTWGPERPLTAPRPGPGRSADREPAPVRSSDGGLRVYFSSDRSGESGVWSLDMAPDGSVPAPPTPVLTGPPEDRWPVPVSVPGVGTDWLLFRSDRGVALSGLASRTLPPAEDRSAVPATAVASPPEAVAGARVLDTGTLRRYAGSTTVTLAAVNRNKRRRQWDDLLSYTPCKPRGAAFGEQLEDGDLYTRGTIALFISPLVPDAPLSAGLEEQLRPLLQRFLPIGTRAVLVFAPRTTTEYLYSPGHDIAESYADDYPYLEFFSDPGETVQAALPEWVTLLATTAGHVSADPHDLTTFRRRAWFPPPA</sequence>
<protein>
    <submittedName>
        <fullName evidence="2">Uncharacterized protein</fullName>
    </submittedName>
</protein>
<dbReference type="AlphaFoldDB" id="A0A4Z0GZS6"/>
<feature type="region of interest" description="Disordered" evidence="1">
    <location>
        <begin position="714"/>
        <end position="748"/>
    </location>
</feature>
<evidence type="ECO:0000313" key="2">
    <source>
        <dbReference type="EMBL" id="TGB03153.1"/>
    </source>
</evidence>
<dbReference type="OrthoDB" id="9812926at2"/>
<keyword evidence="3" id="KW-1185">Reference proteome</keyword>
<dbReference type="EMBL" id="SRID01000199">
    <property type="protein sequence ID" value="TGB03153.1"/>
    <property type="molecule type" value="Genomic_DNA"/>
</dbReference>
<evidence type="ECO:0000256" key="1">
    <source>
        <dbReference type="SAM" id="MobiDB-lite"/>
    </source>
</evidence>
<organism evidence="2 3">
    <name type="scientific">Streptomyces palmae</name>
    <dbReference type="NCBI Taxonomy" id="1701085"/>
    <lineage>
        <taxon>Bacteria</taxon>
        <taxon>Bacillati</taxon>
        <taxon>Actinomycetota</taxon>
        <taxon>Actinomycetes</taxon>
        <taxon>Kitasatosporales</taxon>
        <taxon>Streptomycetaceae</taxon>
        <taxon>Streptomyces</taxon>
    </lineage>
</organism>
<dbReference type="SUPFAM" id="SSF89372">
    <property type="entry name" value="Fucose-specific lectin"/>
    <property type="match status" value="1"/>
</dbReference>
<gene>
    <name evidence="2" type="ORF">E4099_19965</name>
</gene>
<name>A0A4Z0GZS6_9ACTN</name>
<comment type="caution">
    <text evidence="2">The sequence shown here is derived from an EMBL/GenBank/DDBJ whole genome shotgun (WGS) entry which is preliminary data.</text>
</comment>
<dbReference type="Proteomes" id="UP000297948">
    <property type="component" value="Unassembled WGS sequence"/>
</dbReference>
<evidence type="ECO:0000313" key="3">
    <source>
        <dbReference type="Proteomes" id="UP000297948"/>
    </source>
</evidence>
<reference evidence="2 3" key="1">
    <citation type="submission" date="2019-03" db="EMBL/GenBank/DDBJ databases">
        <authorList>
            <person name="Gonzalez-Pimentel J.L."/>
        </authorList>
    </citation>
    <scope>NUCLEOTIDE SEQUENCE [LARGE SCALE GENOMIC DNA]</scope>
    <source>
        <strain evidence="2 3">JCM 31289</strain>
    </source>
</reference>
<proteinExistence type="predicted"/>
<accession>A0A4Z0GZS6</accession>